<dbReference type="PANTHER" id="PTHR24148:SF64">
    <property type="entry name" value="HETEROKARYON INCOMPATIBILITY DOMAIN-CONTAINING PROTEIN"/>
    <property type="match status" value="1"/>
</dbReference>
<dbReference type="Pfam" id="PF26639">
    <property type="entry name" value="Het-6_barrel"/>
    <property type="match status" value="1"/>
</dbReference>
<dbReference type="STRING" id="576137.A0A1L7X017"/>
<evidence type="ECO:0000313" key="2">
    <source>
        <dbReference type="EMBL" id="CZR58347.1"/>
    </source>
</evidence>
<dbReference type="AlphaFoldDB" id="A0A1L7X017"/>
<sequence>MAYDSQVDHQHKPLDKNVQQIRLLTLEPSASWASPIHCRLTHYNLNPTLPRFEALSYTWEGGLSTISIFLDGQRRLVTPNLEAFLRYRREAHDPVILWVDAICINQEDNEEKNSQVKLMNLIYLAAERVMVWLGRAEDDSDLAMEELLCLGTGSPYDKIHILTGPTLTAIQKLLNRGWWYRMWIIQEIFWGGAGTKLGNMRIRCGHKELWWTTLVIAAARMQSHKDDQRQYFPGINNIFTLENLRHHAGDMAKVEADENLVFDLVSQHRHFQSTDPRDKIFALLGVVVGQHRRAFSKIKIDYSAPVQEIYKDFAIICLQSNVGLKVLNQCHIHSDNMLPTWVPDWSVCSTELPLPSRKEGKHNLEPWWTRPIPVKNVSATKEDERITYRYEFPLTSNTSMQDQGQFLKQKYLPGGLTLNPSATRLEGQGMPKEIVESMQKLMKEGKLIVMAKDDDGEFDEMEVEQVNAGKALSIEELAVEERKLIKKGERITKHRVQSKIAASTIRAAVRGYRASGDTKSTTILNKVSNTFTVEGFLWDTIDILQAPFAIEVAANWENATHFMVAIGQGKQFAIQDYAGPDPYSTTGGRTEAFWLTLLGGQTSVPDWNGQPISIRHEMRFQEWLPLIPSDWIAGKPLVTVTSTGRLDSAQNCLGLVSNTQELQEACDMGSDGEFKFELPGPAMDPSTLQPTEWTNEDRAQYTTKFQDLAQQWKTQPYDLYQRPFTLPNVVPDPYWETRKLESRFCNKNNPVRKHLTNTQLFVLNNMGVNQGKLYEKELGDMVPFIPRNTLPPGFEKYALGRSLAMTKKGYLGLVSKGTQKGDRVAVLMGSETPFILRKRSDGGFVVIGETYMHGIMDGEVIEAWKNGRIENGTIVLH</sequence>
<dbReference type="Proteomes" id="UP000184330">
    <property type="component" value="Unassembled WGS sequence"/>
</dbReference>
<dbReference type="PANTHER" id="PTHR24148">
    <property type="entry name" value="ANKYRIN REPEAT DOMAIN-CONTAINING PROTEIN 39 HOMOLOG-RELATED"/>
    <property type="match status" value="1"/>
</dbReference>
<proteinExistence type="predicted"/>
<reference evidence="2 3" key="1">
    <citation type="submission" date="2016-03" db="EMBL/GenBank/DDBJ databases">
        <authorList>
            <person name="Ploux O."/>
        </authorList>
    </citation>
    <scope>NUCLEOTIDE SEQUENCE [LARGE SCALE GENOMIC DNA]</scope>
    <source>
        <strain evidence="2 3">UAMH 11012</strain>
    </source>
</reference>
<dbReference type="InterPro" id="IPR052895">
    <property type="entry name" value="HetReg/Transcr_Mod"/>
</dbReference>
<protein>
    <recommendedName>
        <fullName evidence="1">Heterokaryon incompatibility domain-containing protein</fullName>
    </recommendedName>
</protein>
<feature type="domain" description="Heterokaryon incompatibility" evidence="1">
    <location>
        <begin position="52"/>
        <end position="187"/>
    </location>
</feature>
<dbReference type="OrthoDB" id="3546374at2759"/>
<dbReference type="EMBL" id="FJOG01000011">
    <property type="protein sequence ID" value="CZR58347.1"/>
    <property type="molecule type" value="Genomic_DNA"/>
</dbReference>
<evidence type="ECO:0000259" key="1">
    <source>
        <dbReference type="Pfam" id="PF06985"/>
    </source>
</evidence>
<keyword evidence="3" id="KW-1185">Reference proteome</keyword>
<dbReference type="InterPro" id="IPR010730">
    <property type="entry name" value="HET"/>
</dbReference>
<gene>
    <name evidence="2" type="ORF">PAC_08239</name>
</gene>
<organism evidence="2 3">
    <name type="scientific">Phialocephala subalpina</name>
    <dbReference type="NCBI Taxonomy" id="576137"/>
    <lineage>
        <taxon>Eukaryota</taxon>
        <taxon>Fungi</taxon>
        <taxon>Dikarya</taxon>
        <taxon>Ascomycota</taxon>
        <taxon>Pezizomycotina</taxon>
        <taxon>Leotiomycetes</taxon>
        <taxon>Helotiales</taxon>
        <taxon>Mollisiaceae</taxon>
        <taxon>Phialocephala</taxon>
        <taxon>Phialocephala fortinii species complex</taxon>
    </lineage>
</organism>
<accession>A0A1L7X017</accession>
<evidence type="ECO:0000313" key="3">
    <source>
        <dbReference type="Proteomes" id="UP000184330"/>
    </source>
</evidence>
<dbReference type="Pfam" id="PF06985">
    <property type="entry name" value="HET"/>
    <property type="match status" value="1"/>
</dbReference>
<name>A0A1L7X017_9HELO</name>